<gene>
    <name evidence="4" type="ORF">IQ13_0541</name>
</gene>
<dbReference type="EMBL" id="VLLE01000002">
    <property type="protein sequence ID" value="TWI85380.1"/>
    <property type="molecule type" value="Genomic_DNA"/>
</dbReference>
<sequence>MSYSNYPSANPQEPTPSAPQKNNRSLIYGLLIAALLGTWGYIIWDKSKTKEMTTQLQAQLSTSDSSKGAIQTEYNAALQRLDELTSMNASMDSLVKTKNGEIANMKSRIQTLLNKQNKTAADLAEAKRLINELNEKISGYVVEVETLRGENLQLKTEKQELTTQKEALQVQYDQTSAEKKVVEEKLDVASTLNASAINIVTIDERRNGKEKEKDVAKRVDKIRLSFNVFNRVGEEGTKDVYVVITDPSGQVVSNEALGSGRFTTREEGERVFTKMTSLTFSANKTVPVSIEWKPGAKFVEGAYKVEIYNNGFKIGEGSKTLRKGGLFS</sequence>
<reference evidence="4 5" key="1">
    <citation type="journal article" date="2015" name="Stand. Genomic Sci.">
        <title>Genomic Encyclopedia of Bacterial and Archaeal Type Strains, Phase III: the genomes of soil and plant-associated and newly described type strains.</title>
        <authorList>
            <person name="Whitman W.B."/>
            <person name="Woyke T."/>
            <person name="Klenk H.P."/>
            <person name="Zhou Y."/>
            <person name="Lilburn T.G."/>
            <person name="Beck B.J."/>
            <person name="De Vos P."/>
            <person name="Vandamme P."/>
            <person name="Eisen J.A."/>
            <person name="Garrity G."/>
            <person name="Hugenholtz P."/>
            <person name="Kyrpides N.C."/>
        </authorList>
    </citation>
    <scope>NUCLEOTIDE SEQUENCE [LARGE SCALE GENOMIC DNA]</scope>
    <source>
        <strain evidence="4 5">CGMCC 1.7271</strain>
    </source>
</reference>
<accession>A0A562SX86</accession>
<feature type="transmembrane region" description="Helical" evidence="3">
    <location>
        <begin position="26"/>
        <end position="44"/>
    </location>
</feature>
<dbReference type="RefSeq" id="WP_144884221.1">
    <property type="nucleotide sequence ID" value="NZ_VLLE01000002.1"/>
</dbReference>
<protein>
    <submittedName>
        <fullName evidence="4">Uncharacterized protein</fullName>
    </submittedName>
</protein>
<evidence type="ECO:0000313" key="4">
    <source>
        <dbReference type="EMBL" id="TWI85380.1"/>
    </source>
</evidence>
<keyword evidence="5" id="KW-1185">Reference proteome</keyword>
<feature type="region of interest" description="Disordered" evidence="2">
    <location>
        <begin position="1"/>
        <end position="21"/>
    </location>
</feature>
<proteinExistence type="predicted"/>
<keyword evidence="3" id="KW-0472">Membrane</keyword>
<evidence type="ECO:0000256" key="1">
    <source>
        <dbReference type="SAM" id="Coils"/>
    </source>
</evidence>
<dbReference type="Proteomes" id="UP000316167">
    <property type="component" value="Unassembled WGS sequence"/>
</dbReference>
<comment type="caution">
    <text evidence="4">The sequence shown here is derived from an EMBL/GenBank/DDBJ whole genome shotgun (WGS) entry which is preliminary data.</text>
</comment>
<keyword evidence="1" id="KW-0175">Coiled coil</keyword>
<evidence type="ECO:0000256" key="3">
    <source>
        <dbReference type="SAM" id="Phobius"/>
    </source>
</evidence>
<evidence type="ECO:0000256" key="2">
    <source>
        <dbReference type="SAM" id="MobiDB-lite"/>
    </source>
</evidence>
<dbReference type="OrthoDB" id="1115172at2"/>
<feature type="coiled-coil region" evidence="1">
    <location>
        <begin position="95"/>
        <end position="185"/>
    </location>
</feature>
<keyword evidence="3" id="KW-0812">Transmembrane</keyword>
<feature type="compositionally biased region" description="Polar residues" evidence="2">
    <location>
        <begin position="1"/>
        <end position="12"/>
    </location>
</feature>
<organism evidence="4 5">
    <name type="scientific">Lacibacter cauensis</name>
    <dbReference type="NCBI Taxonomy" id="510947"/>
    <lineage>
        <taxon>Bacteria</taxon>
        <taxon>Pseudomonadati</taxon>
        <taxon>Bacteroidota</taxon>
        <taxon>Chitinophagia</taxon>
        <taxon>Chitinophagales</taxon>
        <taxon>Chitinophagaceae</taxon>
        <taxon>Lacibacter</taxon>
    </lineage>
</organism>
<name>A0A562SX86_9BACT</name>
<dbReference type="AlphaFoldDB" id="A0A562SX86"/>
<evidence type="ECO:0000313" key="5">
    <source>
        <dbReference type="Proteomes" id="UP000316167"/>
    </source>
</evidence>
<keyword evidence="3" id="KW-1133">Transmembrane helix</keyword>